<organism evidence="2">
    <name type="scientific">Acidithiobacillus sulfuriphilus</name>
    <dbReference type="NCBI Taxonomy" id="1867749"/>
    <lineage>
        <taxon>Bacteria</taxon>
        <taxon>Pseudomonadati</taxon>
        <taxon>Pseudomonadota</taxon>
        <taxon>Acidithiobacillia</taxon>
        <taxon>Acidithiobacillales</taxon>
        <taxon>Acidithiobacillaceae</taxon>
        <taxon>Acidithiobacillus</taxon>
    </lineage>
</organism>
<reference evidence="2" key="1">
    <citation type="submission" date="2018-10" db="EMBL/GenBank/DDBJ databases">
        <title>Acidithiobacillus sulfuriphilus sp. nov.: an extremely acidophilic sulfur-oxidizing chemolithotroph isolated from a neutral pH environment.</title>
        <authorList>
            <person name="Falagan C."/>
            <person name="Moya-Beltran A."/>
            <person name="Quatrini R."/>
            <person name="Johnson D.B."/>
        </authorList>
    </citation>
    <scope>NUCLEOTIDE SEQUENCE [LARGE SCALE GENOMIC DNA]</scope>
    <source>
        <strain evidence="2">CJ-2</strain>
    </source>
</reference>
<keyword evidence="1" id="KW-0812">Transmembrane</keyword>
<protein>
    <submittedName>
        <fullName evidence="2">Uncharacterized protein</fullName>
    </submittedName>
</protein>
<keyword evidence="1" id="KW-0472">Membrane</keyword>
<name>A0A3M8R325_9PROT</name>
<sequence length="103" mass="11984">MAMAVPIAYAVMVFIQAHSELSPYIKRHNLWGVTRRLAFSSPPFFSPYIKRHNLWGVTLILLGFAVEWMLFVSAMVWWETGEAPRRPHGKPFRYIFCSKISLI</sequence>
<evidence type="ECO:0000313" key="2">
    <source>
        <dbReference type="EMBL" id="RNF62956.1"/>
    </source>
</evidence>
<feature type="transmembrane region" description="Helical" evidence="1">
    <location>
        <begin position="54"/>
        <end position="78"/>
    </location>
</feature>
<evidence type="ECO:0000256" key="1">
    <source>
        <dbReference type="SAM" id="Phobius"/>
    </source>
</evidence>
<dbReference type="AlphaFoldDB" id="A0A3M8R325"/>
<comment type="caution">
    <text evidence="2">The sequence shown here is derived from an EMBL/GenBank/DDBJ whole genome shotgun (WGS) entry which is preliminary data.</text>
</comment>
<accession>A0A3M8R325</accession>
<proteinExistence type="predicted"/>
<dbReference type="EMBL" id="RIZI01000160">
    <property type="protein sequence ID" value="RNF62956.1"/>
    <property type="molecule type" value="Genomic_DNA"/>
</dbReference>
<keyword evidence="1" id="KW-1133">Transmembrane helix</keyword>
<gene>
    <name evidence="2" type="ORF">EC580_07130</name>
</gene>